<gene>
    <name evidence="3" type="ORF">S01H1_82632</name>
</gene>
<feature type="domain" description="AraC-type arabinose-binding/dimerisation" evidence="2">
    <location>
        <begin position="29"/>
        <end position="99"/>
    </location>
</feature>
<evidence type="ECO:0000259" key="2">
    <source>
        <dbReference type="Pfam" id="PF02311"/>
    </source>
</evidence>
<evidence type="ECO:0000256" key="1">
    <source>
        <dbReference type="ARBA" id="ARBA00023125"/>
    </source>
</evidence>
<feature type="non-terminal residue" evidence="3">
    <location>
        <position position="133"/>
    </location>
</feature>
<dbReference type="Gene3D" id="2.60.120.10">
    <property type="entry name" value="Jelly Rolls"/>
    <property type="match status" value="1"/>
</dbReference>
<sequence length="133" mass="14750">MSRNRQSSSRTTPLIEFPLRSPLFGLAQDHAPRELIPPHRHDSDQLIHASVGVVSVETEDGIWVVPPARAVWVPAGVAHSILMSGRVELRSIYLDPALAPIPGRRCRVVQASPLLRSAILRAMEFSYPYPERG</sequence>
<dbReference type="PANTHER" id="PTHR11019:SF159">
    <property type="entry name" value="TRANSCRIPTIONAL REGULATOR-RELATED"/>
    <property type="match status" value="1"/>
</dbReference>
<dbReference type="GO" id="GO:0006355">
    <property type="term" value="P:regulation of DNA-templated transcription"/>
    <property type="evidence" value="ECO:0007669"/>
    <property type="project" value="InterPro"/>
</dbReference>
<proteinExistence type="predicted"/>
<keyword evidence="1" id="KW-0238">DNA-binding</keyword>
<dbReference type="InterPro" id="IPR011051">
    <property type="entry name" value="RmlC_Cupin_sf"/>
</dbReference>
<organism evidence="3">
    <name type="scientific">marine sediment metagenome</name>
    <dbReference type="NCBI Taxonomy" id="412755"/>
    <lineage>
        <taxon>unclassified sequences</taxon>
        <taxon>metagenomes</taxon>
        <taxon>ecological metagenomes</taxon>
    </lineage>
</organism>
<dbReference type="SUPFAM" id="SSF51182">
    <property type="entry name" value="RmlC-like cupins"/>
    <property type="match status" value="1"/>
</dbReference>
<name>X0YX15_9ZZZZ</name>
<dbReference type="CDD" id="cd06124">
    <property type="entry name" value="cupin_NimR-like_N"/>
    <property type="match status" value="1"/>
</dbReference>
<dbReference type="PANTHER" id="PTHR11019">
    <property type="entry name" value="HTH-TYPE TRANSCRIPTIONAL REGULATOR NIMR"/>
    <property type="match status" value="1"/>
</dbReference>
<dbReference type="InterPro" id="IPR014710">
    <property type="entry name" value="RmlC-like_jellyroll"/>
</dbReference>
<protein>
    <recommendedName>
        <fullName evidence="2">AraC-type arabinose-binding/dimerisation domain-containing protein</fullName>
    </recommendedName>
</protein>
<dbReference type="InterPro" id="IPR003313">
    <property type="entry name" value="AraC-bd"/>
</dbReference>
<evidence type="ECO:0000313" key="3">
    <source>
        <dbReference type="EMBL" id="GAG51102.1"/>
    </source>
</evidence>
<dbReference type="EMBL" id="BARS01056041">
    <property type="protein sequence ID" value="GAG51102.1"/>
    <property type="molecule type" value="Genomic_DNA"/>
</dbReference>
<reference evidence="3" key="1">
    <citation type="journal article" date="2014" name="Front. Microbiol.">
        <title>High frequency of phylogenetically diverse reductive dehalogenase-homologous genes in deep subseafloor sedimentary metagenomes.</title>
        <authorList>
            <person name="Kawai M."/>
            <person name="Futagami T."/>
            <person name="Toyoda A."/>
            <person name="Takaki Y."/>
            <person name="Nishi S."/>
            <person name="Hori S."/>
            <person name="Arai W."/>
            <person name="Tsubouchi T."/>
            <person name="Morono Y."/>
            <person name="Uchiyama I."/>
            <person name="Ito T."/>
            <person name="Fujiyama A."/>
            <person name="Inagaki F."/>
            <person name="Takami H."/>
        </authorList>
    </citation>
    <scope>NUCLEOTIDE SEQUENCE</scope>
    <source>
        <strain evidence="3">Expedition CK06-06</strain>
    </source>
</reference>
<dbReference type="GO" id="GO:0003677">
    <property type="term" value="F:DNA binding"/>
    <property type="evidence" value="ECO:0007669"/>
    <property type="project" value="UniProtKB-KW"/>
</dbReference>
<comment type="caution">
    <text evidence="3">The sequence shown here is derived from an EMBL/GenBank/DDBJ whole genome shotgun (WGS) entry which is preliminary data.</text>
</comment>
<dbReference type="AlphaFoldDB" id="X0YX15"/>
<accession>X0YX15</accession>
<dbReference type="Pfam" id="PF02311">
    <property type="entry name" value="AraC_binding"/>
    <property type="match status" value="1"/>
</dbReference>